<dbReference type="HOGENOM" id="CLU_500918_0_0_1"/>
<accession>T1KUL7</accession>
<name>T1KUL7_TETUR</name>
<dbReference type="EnsemblMetazoa" id="tetur22g00470.1">
    <property type="protein sequence ID" value="tetur22g00470.1"/>
    <property type="gene ID" value="tetur22g00470"/>
</dbReference>
<protein>
    <submittedName>
        <fullName evidence="2">Uncharacterized protein</fullName>
    </submittedName>
</protein>
<feature type="region of interest" description="Disordered" evidence="1">
    <location>
        <begin position="483"/>
        <end position="574"/>
    </location>
</feature>
<dbReference type="AlphaFoldDB" id="T1KUL7"/>
<organism evidence="2 3">
    <name type="scientific">Tetranychus urticae</name>
    <name type="common">Two-spotted spider mite</name>
    <dbReference type="NCBI Taxonomy" id="32264"/>
    <lineage>
        <taxon>Eukaryota</taxon>
        <taxon>Metazoa</taxon>
        <taxon>Ecdysozoa</taxon>
        <taxon>Arthropoda</taxon>
        <taxon>Chelicerata</taxon>
        <taxon>Arachnida</taxon>
        <taxon>Acari</taxon>
        <taxon>Acariformes</taxon>
        <taxon>Trombidiformes</taxon>
        <taxon>Prostigmata</taxon>
        <taxon>Eleutherengona</taxon>
        <taxon>Raphignathae</taxon>
        <taxon>Tetranychoidea</taxon>
        <taxon>Tetranychidae</taxon>
        <taxon>Tetranychus</taxon>
    </lineage>
</organism>
<proteinExistence type="predicted"/>
<feature type="compositionally biased region" description="Acidic residues" evidence="1">
    <location>
        <begin position="483"/>
        <end position="494"/>
    </location>
</feature>
<keyword evidence="3" id="KW-1185">Reference proteome</keyword>
<dbReference type="Proteomes" id="UP000015104">
    <property type="component" value="Unassembled WGS sequence"/>
</dbReference>
<reference evidence="2" key="2">
    <citation type="submission" date="2015-06" db="UniProtKB">
        <authorList>
            <consortium name="EnsemblMetazoa"/>
        </authorList>
    </citation>
    <scope>IDENTIFICATION</scope>
</reference>
<evidence type="ECO:0000256" key="1">
    <source>
        <dbReference type="SAM" id="MobiDB-lite"/>
    </source>
</evidence>
<feature type="compositionally biased region" description="Polar residues" evidence="1">
    <location>
        <begin position="559"/>
        <end position="568"/>
    </location>
</feature>
<sequence>MASSDPYYFLISFKNGSYTCLKSRYIDVKNHNKLYKLVKMEKKVSVKVKTPNFFFYGIAILTEKNFEDLKQSPLYEGIQHQVKSISEVNRDNNGYTLAEIMGFQFKRFFDEYETETELSDEEIQPRRKKRKTSGAATDKVIFYLHFILLRVFIRFNTNLIYFLYRRYIQKQDESKFVANTEDTDKFAELIEKQVATRYMAHDKFSKIQADLKKKAQQFGPSLDDFIGEIEVEKLEDMGARQVLYFGLKLSFSAFIYADMCIKLLKTQPGGYYFNIQPSYRVVGDLLIIGDTWPVEFSIVTKQAAENKNFLEFFRNLMYLSCTHAELKNASSTGISKKGNKELVKVDENKMSKIYDTSSDIWAICREQDLSDESLRAAKAQRSADYQKIIRETLAYNRETKKHTEAELNLREKYKDFPIFYPRYNIQNVLDNPPFWMKVYTEKKKLIDLMIGASDSCRKYASYMQYYMADTSEELQGDFLLSEQDEENTNEEEPGSTDKAIPSSSNTTSIDKESVPNISSIPILEDESSVGSLVDSAKNSQDPKSSKNKAASSNKKPNPRNSTQTIRTSNRNKSK</sequence>
<evidence type="ECO:0000313" key="3">
    <source>
        <dbReference type="Proteomes" id="UP000015104"/>
    </source>
</evidence>
<reference evidence="3" key="1">
    <citation type="submission" date="2011-08" db="EMBL/GenBank/DDBJ databases">
        <authorList>
            <person name="Rombauts S."/>
        </authorList>
    </citation>
    <scope>NUCLEOTIDE SEQUENCE</scope>
    <source>
        <strain evidence="3">London</strain>
    </source>
</reference>
<dbReference type="EMBL" id="CAEY01000574">
    <property type="status" value="NOT_ANNOTATED_CDS"/>
    <property type="molecule type" value="Genomic_DNA"/>
</dbReference>
<evidence type="ECO:0000313" key="2">
    <source>
        <dbReference type="EnsemblMetazoa" id="tetur22g00470.1"/>
    </source>
</evidence>